<protein>
    <submittedName>
        <fullName evidence="3">Uncharacterized protein</fullName>
    </submittedName>
</protein>
<evidence type="ECO:0000313" key="4">
    <source>
        <dbReference type="Proteomes" id="UP000660262"/>
    </source>
</evidence>
<evidence type="ECO:0000256" key="1">
    <source>
        <dbReference type="ARBA" id="ARBA00023121"/>
    </source>
</evidence>
<dbReference type="SUPFAM" id="SSF48403">
    <property type="entry name" value="Ankyrin repeat"/>
    <property type="match status" value="1"/>
</dbReference>
<organism evidence="3 4">
    <name type="scientific">Pycnococcus provasolii</name>
    <dbReference type="NCBI Taxonomy" id="41880"/>
    <lineage>
        <taxon>Eukaryota</taxon>
        <taxon>Viridiplantae</taxon>
        <taxon>Chlorophyta</taxon>
        <taxon>Pseudoscourfieldiophyceae</taxon>
        <taxon>Pseudoscourfieldiales</taxon>
        <taxon>Pycnococcaceae</taxon>
        <taxon>Pycnococcus</taxon>
    </lineage>
</organism>
<reference evidence="3" key="1">
    <citation type="submission" date="2020-10" db="EMBL/GenBank/DDBJ databases">
        <title>Unveiling of a novel bifunctional photoreceptor, Dualchrome1, isolated from a cosmopolitan green alga.</title>
        <authorList>
            <person name="Suzuki S."/>
            <person name="Kawachi M."/>
        </authorList>
    </citation>
    <scope>NUCLEOTIDE SEQUENCE</scope>
    <source>
        <strain evidence="3">NIES 2893</strain>
    </source>
</reference>
<dbReference type="OrthoDB" id="346910at2759"/>
<keyword evidence="1" id="KW-0446">Lipid-binding</keyword>
<sequence>MDRTITSLVGDNFNLPQPTANPSPIVPLSLHEHETMADFKAIHSLVRWDKPELKDALKSPAHANAVDPGNGNTCIHIAAQNGNLAVCQLLASKGADLSAQNNNGQTALHMAVAYGLLEVKDFLLSKGANKDVTNSDGFKAISGIEGDYGVPSRIGKASTAAELLTVFADAESLPAGTLDRAKVAGAGMQKKRGAKEIWDGDVAAKFAELIGKLG</sequence>
<feature type="repeat" description="ANK" evidence="2">
    <location>
        <begin position="103"/>
        <end position="135"/>
    </location>
</feature>
<dbReference type="PANTHER" id="PTHR24119:SF0">
    <property type="entry name" value="ACYL-COA-BINDING DOMAIN-CONTAINING PROTEIN 6"/>
    <property type="match status" value="1"/>
</dbReference>
<dbReference type="GO" id="GO:0000062">
    <property type="term" value="F:fatty-acyl-CoA binding"/>
    <property type="evidence" value="ECO:0007669"/>
    <property type="project" value="TreeGrafter"/>
</dbReference>
<name>A0A830HAS8_9CHLO</name>
<comment type="caution">
    <text evidence="3">The sequence shown here is derived from an EMBL/GenBank/DDBJ whole genome shotgun (WGS) entry which is preliminary data.</text>
</comment>
<gene>
    <name evidence="3" type="ORF">PPROV_000144600</name>
</gene>
<keyword evidence="4" id="KW-1185">Reference proteome</keyword>
<dbReference type="Proteomes" id="UP000660262">
    <property type="component" value="Unassembled WGS sequence"/>
</dbReference>
<dbReference type="PANTHER" id="PTHR24119">
    <property type="entry name" value="ACYL-COA-BINDING DOMAIN-CONTAINING PROTEIN 6"/>
    <property type="match status" value="1"/>
</dbReference>
<accession>A0A830HAS8</accession>
<dbReference type="SMART" id="SM00248">
    <property type="entry name" value="ANK"/>
    <property type="match status" value="2"/>
</dbReference>
<dbReference type="Gene3D" id="1.25.40.20">
    <property type="entry name" value="Ankyrin repeat-containing domain"/>
    <property type="match status" value="2"/>
</dbReference>
<dbReference type="AlphaFoldDB" id="A0A830HAS8"/>
<dbReference type="InterPro" id="IPR002110">
    <property type="entry name" value="Ankyrin_rpt"/>
</dbReference>
<evidence type="ECO:0000256" key="2">
    <source>
        <dbReference type="PROSITE-ProRule" id="PRU00023"/>
    </source>
</evidence>
<proteinExistence type="predicted"/>
<keyword evidence="2" id="KW-0040">ANK repeat</keyword>
<dbReference type="PROSITE" id="PS50088">
    <property type="entry name" value="ANK_REPEAT"/>
    <property type="match status" value="2"/>
</dbReference>
<dbReference type="InterPro" id="IPR036770">
    <property type="entry name" value="Ankyrin_rpt-contain_sf"/>
</dbReference>
<evidence type="ECO:0000313" key="3">
    <source>
        <dbReference type="EMBL" id="GHP02691.1"/>
    </source>
</evidence>
<dbReference type="Pfam" id="PF12796">
    <property type="entry name" value="Ank_2"/>
    <property type="match status" value="1"/>
</dbReference>
<feature type="repeat" description="ANK" evidence="2">
    <location>
        <begin position="70"/>
        <end position="102"/>
    </location>
</feature>
<dbReference type="EMBL" id="BNJQ01000003">
    <property type="protein sequence ID" value="GHP02691.1"/>
    <property type="molecule type" value="Genomic_DNA"/>
</dbReference>
<dbReference type="PROSITE" id="PS50297">
    <property type="entry name" value="ANK_REP_REGION"/>
    <property type="match status" value="2"/>
</dbReference>